<keyword evidence="2" id="KW-1185">Reference proteome</keyword>
<name>A0ABQ9DJB6_9PASS</name>
<comment type="caution">
    <text evidence="1">The sequence shown here is derived from an EMBL/GenBank/DDBJ whole genome shotgun (WGS) entry which is preliminary data.</text>
</comment>
<reference evidence="1" key="1">
    <citation type="submission" date="2019-10" db="EMBL/GenBank/DDBJ databases">
        <authorList>
            <person name="Soares A.E.R."/>
            <person name="Aleixo A."/>
            <person name="Schneider P."/>
            <person name="Miyaki C.Y."/>
            <person name="Schneider M.P."/>
            <person name="Mello C."/>
            <person name="Vasconcelos A.T.R."/>
        </authorList>
    </citation>
    <scope>NUCLEOTIDE SEQUENCE</scope>
    <source>
        <tissue evidence="1">Muscle</tissue>
    </source>
</reference>
<dbReference type="PANTHER" id="PTHR33395:SF22">
    <property type="entry name" value="REVERSE TRANSCRIPTASE DOMAIN-CONTAINING PROTEIN"/>
    <property type="match status" value="1"/>
</dbReference>
<protein>
    <submittedName>
        <fullName evidence="1">Uncharacterized protein</fullName>
    </submittedName>
</protein>
<accession>A0ABQ9DJB6</accession>
<evidence type="ECO:0000313" key="2">
    <source>
        <dbReference type="Proteomes" id="UP001145742"/>
    </source>
</evidence>
<organism evidence="1 2">
    <name type="scientific">Willisornis vidua</name>
    <name type="common">Xingu scale-backed antbird</name>
    <dbReference type="NCBI Taxonomy" id="1566151"/>
    <lineage>
        <taxon>Eukaryota</taxon>
        <taxon>Metazoa</taxon>
        <taxon>Chordata</taxon>
        <taxon>Craniata</taxon>
        <taxon>Vertebrata</taxon>
        <taxon>Euteleostomi</taxon>
        <taxon>Archelosauria</taxon>
        <taxon>Archosauria</taxon>
        <taxon>Dinosauria</taxon>
        <taxon>Saurischia</taxon>
        <taxon>Theropoda</taxon>
        <taxon>Coelurosauria</taxon>
        <taxon>Aves</taxon>
        <taxon>Neognathae</taxon>
        <taxon>Neoaves</taxon>
        <taxon>Telluraves</taxon>
        <taxon>Australaves</taxon>
        <taxon>Passeriformes</taxon>
        <taxon>Thamnophilidae</taxon>
        <taxon>Willisornis</taxon>
    </lineage>
</organism>
<dbReference type="Proteomes" id="UP001145742">
    <property type="component" value="Unassembled WGS sequence"/>
</dbReference>
<dbReference type="EMBL" id="WHWB01032922">
    <property type="protein sequence ID" value="KAJ7422962.1"/>
    <property type="molecule type" value="Genomic_DNA"/>
</dbReference>
<sequence length="181" mass="20942">MHPKLNFYLRSFREKGKLLLKDEDGQLTNSDRDKAEVFKVFFTSVVIMDDKPRGFQCPELEDHGCKNDWLPFEHEHVWDLLLQLNHYKSVRPDGFHLRILKMLADIIAKPGDFEAVLASGEVLVDWKLVNVSPIFMKNKKEGLENYRPVILTSVPGKILEKIILGGIQKHLENNAIISHRQ</sequence>
<gene>
    <name evidence="1" type="ORF">WISP_35636</name>
</gene>
<proteinExistence type="predicted"/>
<dbReference type="PANTHER" id="PTHR33395">
    <property type="entry name" value="TRANSCRIPTASE, PUTATIVE-RELATED-RELATED"/>
    <property type="match status" value="1"/>
</dbReference>
<evidence type="ECO:0000313" key="1">
    <source>
        <dbReference type="EMBL" id="KAJ7422962.1"/>
    </source>
</evidence>